<organism evidence="1 2">
    <name type="scientific">Segatella copri</name>
    <dbReference type="NCBI Taxonomy" id="165179"/>
    <lineage>
        <taxon>Bacteria</taxon>
        <taxon>Pseudomonadati</taxon>
        <taxon>Bacteroidota</taxon>
        <taxon>Bacteroidia</taxon>
        <taxon>Bacteroidales</taxon>
        <taxon>Prevotellaceae</taxon>
        <taxon>Segatella</taxon>
    </lineage>
</organism>
<evidence type="ECO:0000313" key="1">
    <source>
        <dbReference type="EMBL" id="MCP9549928.1"/>
    </source>
</evidence>
<protein>
    <submittedName>
        <fullName evidence="1">Uncharacterized protein</fullName>
    </submittedName>
</protein>
<dbReference type="EMBL" id="JANDWU010000019">
    <property type="protein sequence ID" value="MCP9549928.1"/>
    <property type="molecule type" value="Genomic_DNA"/>
</dbReference>
<comment type="caution">
    <text evidence="1">The sequence shown here is derived from an EMBL/GenBank/DDBJ whole genome shotgun (WGS) entry which is preliminary data.</text>
</comment>
<reference evidence="1" key="1">
    <citation type="submission" date="2022-07" db="EMBL/GenBank/DDBJ databases">
        <title>Prevotella copri.</title>
        <authorList>
            <person name="Yang C."/>
        </authorList>
    </citation>
    <scope>NUCLEOTIDE SEQUENCE</scope>
    <source>
        <strain evidence="1">HF1805</strain>
    </source>
</reference>
<dbReference type="Proteomes" id="UP001205506">
    <property type="component" value="Unassembled WGS sequence"/>
</dbReference>
<proteinExistence type="predicted"/>
<evidence type="ECO:0000313" key="2">
    <source>
        <dbReference type="Proteomes" id="UP001205506"/>
    </source>
</evidence>
<dbReference type="AlphaFoldDB" id="A0AAW5IDZ0"/>
<name>A0AAW5IDZ0_9BACT</name>
<dbReference type="RefSeq" id="WP_254970986.1">
    <property type="nucleotide sequence ID" value="NZ_JANDWU010000019.1"/>
</dbReference>
<accession>A0AAW5IDZ0</accession>
<gene>
    <name evidence="1" type="ORF">NNC68_10645</name>
</gene>
<sequence length="78" mass="8815">MAKEVCIVNNECFNTDYPVGATISIEGVNCKVVEDIGLSEYNCYECILNGKRKGIMCRNLACLNSEREDHKDVHFIKI</sequence>